<dbReference type="InterPro" id="IPR009617">
    <property type="entry name" value="Seipin"/>
</dbReference>
<evidence type="ECO:0000256" key="7">
    <source>
        <dbReference type="SAM" id="MobiDB-lite"/>
    </source>
</evidence>
<feature type="compositionally biased region" description="Acidic residues" evidence="7">
    <location>
        <begin position="360"/>
        <end position="381"/>
    </location>
</feature>
<dbReference type="OrthoDB" id="3990054at2759"/>
<feature type="region of interest" description="Disordered" evidence="7">
    <location>
        <begin position="360"/>
        <end position="411"/>
    </location>
</feature>
<dbReference type="Proteomes" id="UP000243579">
    <property type="component" value="Unassembled WGS sequence"/>
</dbReference>
<organism evidence="9 10">
    <name type="scientific">Achlya hypogyna</name>
    <name type="common">Oomycete</name>
    <name type="synonym">Protoachlya hypogyna</name>
    <dbReference type="NCBI Taxonomy" id="1202772"/>
    <lineage>
        <taxon>Eukaryota</taxon>
        <taxon>Sar</taxon>
        <taxon>Stramenopiles</taxon>
        <taxon>Oomycota</taxon>
        <taxon>Saprolegniomycetes</taxon>
        <taxon>Saprolegniales</taxon>
        <taxon>Achlyaceae</taxon>
        <taxon>Achlya</taxon>
    </lineage>
</organism>
<feature type="transmembrane region" description="Helical" evidence="8">
    <location>
        <begin position="45"/>
        <end position="63"/>
    </location>
</feature>
<sequence>MGSTSPNCLNLSCQRRMRCCLFISIQKSSLRFCPKLHFSTMLRPVRFLWSLVVASWPVFVAHVQESLQRLRRYEFAEIISDLSSFSFRWLVRCVQLTVFAILLLSSASAIYGGFYYLIMPAKVLHRPLYFDYGVHSDFAAIAAPASYHGAAHVQLPTALLELTTGEHGRDQWTYGADVDTSETRSLPLTHLTKYDIVLDFEFAQTNVNEGIGMFMVRTQALGEASRPLATSARPTFVRTSHWVVELASQLVWIWPTLVFGYDASLTQRRTLTVVNGFEERRVRAMAALQIELSHPNVQVVSASVSILAQLSGLRYLMYHWFLSTAVVAILNIALVQVFWCFVLYLYLTFPTLPDVIPADDDQEAVPKDDDDSAASSAEEDVPQIYESELILPPTPEPSVRQRRPSPAHIPA</sequence>
<evidence type="ECO:0000256" key="8">
    <source>
        <dbReference type="SAM" id="Phobius"/>
    </source>
</evidence>
<evidence type="ECO:0000256" key="3">
    <source>
        <dbReference type="ARBA" id="ARBA00022824"/>
    </source>
</evidence>
<evidence type="ECO:0000313" key="9">
    <source>
        <dbReference type="EMBL" id="OQR91644.1"/>
    </source>
</evidence>
<proteinExistence type="predicted"/>
<keyword evidence="2 8" id="KW-0812">Transmembrane</keyword>
<keyword evidence="4 8" id="KW-1133">Transmembrane helix</keyword>
<feature type="transmembrane region" description="Helical" evidence="8">
    <location>
        <begin position="320"/>
        <end position="347"/>
    </location>
</feature>
<evidence type="ECO:0000313" key="10">
    <source>
        <dbReference type="Proteomes" id="UP000243579"/>
    </source>
</evidence>
<feature type="transmembrane region" description="Helical" evidence="8">
    <location>
        <begin position="96"/>
        <end position="118"/>
    </location>
</feature>
<comment type="caution">
    <text evidence="9">The sequence shown here is derived from an EMBL/GenBank/DDBJ whole genome shotgun (WGS) entry which is preliminary data.</text>
</comment>
<dbReference type="GO" id="GO:0140042">
    <property type="term" value="P:lipid droplet formation"/>
    <property type="evidence" value="ECO:0007669"/>
    <property type="project" value="UniProtKB-ARBA"/>
</dbReference>
<protein>
    <recommendedName>
        <fullName evidence="11">Seipin</fullName>
    </recommendedName>
</protein>
<reference evidence="9 10" key="1">
    <citation type="journal article" date="2014" name="Genome Biol. Evol.">
        <title>The secreted proteins of Achlya hypogyna and Thraustotheca clavata identify the ancestral oomycete secretome and reveal gene acquisitions by horizontal gene transfer.</title>
        <authorList>
            <person name="Misner I."/>
            <person name="Blouin N."/>
            <person name="Leonard G."/>
            <person name="Richards T.A."/>
            <person name="Lane C.E."/>
        </authorList>
    </citation>
    <scope>NUCLEOTIDE SEQUENCE [LARGE SCALE GENOMIC DNA]</scope>
    <source>
        <strain evidence="9 10">ATCC 48635</strain>
    </source>
</reference>
<dbReference type="PANTHER" id="PTHR21212">
    <property type="entry name" value="BERNARDINELLI-SEIP CONGENITAL LIPODYSTROPHY 2 HOMOLOG BSCL2 PROTEIN"/>
    <property type="match status" value="1"/>
</dbReference>
<dbReference type="Pfam" id="PF06775">
    <property type="entry name" value="Seipin"/>
    <property type="match status" value="1"/>
</dbReference>
<keyword evidence="6 8" id="KW-0472">Membrane</keyword>
<dbReference type="GO" id="GO:0005789">
    <property type="term" value="C:endoplasmic reticulum membrane"/>
    <property type="evidence" value="ECO:0007669"/>
    <property type="project" value="UniProtKB-SubCell"/>
</dbReference>
<dbReference type="GO" id="GO:0006629">
    <property type="term" value="P:lipid metabolic process"/>
    <property type="evidence" value="ECO:0007669"/>
    <property type="project" value="UniProtKB-KW"/>
</dbReference>
<dbReference type="PANTHER" id="PTHR21212:SF0">
    <property type="entry name" value="SEIPIN"/>
    <property type="match status" value="1"/>
</dbReference>
<evidence type="ECO:0008006" key="11">
    <source>
        <dbReference type="Google" id="ProtNLM"/>
    </source>
</evidence>
<name>A0A1V9Z0S6_ACHHY</name>
<evidence type="ECO:0000256" key="4">
    <source>
        <dbReference type="ARBA" id="ARBA00022989"/>
    </source>
</evidence>
<comment type="subcellular location">
    <subcellularLocation>
        <location evidence="1">Endoplasmic reticulum membrane</location>
        <topology evidence="1">Multi-pass membrane protein</topology>
    </subcellularLocation>
</comment>
<evidence type="ECO:0000256" key="6">
    <source>
        <dbReference type="ARBA" id="ARBA00023136"/>
    </source>
</evidence>
<gene>
    <name evidence="9" type="ORF">ACHHYP_04504</name>
</gene>
<evidence type="ECO:0000256" key="1">
    <source>
        <dbReference type="ARBA" id="ARBA00004477"/>
    </source>
</evidence>
<evidence type="ECO:0000256" key="5">
    <source>
        <dbReference type="ARBA" id="ARBA00023098"/>
    </source>
</evidence>
<accession>A0A1V9Z0S6</accession>
<evidence type="ECO:0000256" key="2">
    <source>
        <dbReference type="ARBA" id="ARBA00022692"/>
    </source>
</evidence>
<keyword evidence="10" id="KW-1185">Reference proteome</keyword>
<dbReference type="STRING" id="1202772.A0A1V9Z0S6"/>
<dbReference type="CDD" id="cd23995">
    <property type="entry name" value="Seipin_BSCL2_like"/>
    <property type="match status" value="1"/>
</dbReference>
<keyword evidence="5" id="KW-0443">Lipid metabolism</keyword>
<dbReference type="EMBL" id="JNBR01000513">
    <property type="protein sequence ID" value="OQR91644.1"/>
    <property type="molecule type" value="Genomic_DNA"/>
</dbReference>
<keyword evidence="3" id="KW-0256">Endoplasmic reticulum</keyword>
<dbReference type="AlphaFoldDB" id="A0A1V9Z0S6"/>